<reference evidence="1" key="1">
    <citation type="journal article" date="2023" name="Insect Mol. Biol.">
        <title>Genome sequencing provides insights into the evolution of gene families encoding plant cell wall-degrading enzymes in longhorned beetles.</title>
        <authorList>
            <person name="Shin N.R."/>
            <person name="Okamura Y."/>
            <person name="Kirsch R."/>
            <person name="Pauchet Y."/>
        </authorList>
    </citation>
    <scope>NUCLEOTIDE SEQUENCE</scope>
    <source>
        <strain evidence="1">MMC_N1</strain>
    </source>
</reference>
<accession>A0ABQ9JRX6</accession>
<evidence type="ECO:0000313" key="2">
    <source>
        <dbReference type="Proteomes" id="UP001162164"/>
    </source>
</evidence>
<protein>
    <submittedName>
        <fullName evidence="1">Uncharacterized protein</fullName>
    </submittedName>
</protein>
<organism evidence="1 2">
    <name type="scientific">Molorchus minor</name>
    <dbReference type="NCBI Taxonomy" id="1323400"/>
    <lineage>
        <taxon>Eukaryota</taxon>
        <taxon>Metazoa</taxon>
        <taxon>Ecdysozoa</taxon>
        <taxon>Arthropoda</taxon>
        <taxon>Hexapoda</taxon>
        <taxon>Insecta</taxon>
        <taxon>Pterygota</taxon>
        <taxon>Neoptera</taxon>
        <taxon>Endopterygota</taxon>
        <taxon>Coleoptera</taxon>
        <taxon>Polyphaga</taxon>
        <taxon>Cucujiformia</taxon>
        <taxon>Chrysomeloidea</taxon>
        <taxon>Cerambycidae</taxon>
        <taxon>Lamiinae</taxon>
        <taxon>Monochamini</taxon>
        <taxon>Molorchus</taxon>
    </lineage>
</organism>
<name>A0ABQ9JRX6_9CUCU</name>
<sequence>MEKFIIAKDFVKKVRRFNVTGRTIEFKIKPVPSNKEPVSWIKEAVNQGTQDLGPDNQVAISFCSKDFKRGDGWVRFRPVANVTYDALWDVINSVYQSTSTGLNTDTFCLGVTTVKIPRGKGNNRPRKFNTYVEECSKRRYHGNKQ</sequence>
<evidence type="ECO:0000313" key="1">
    <source>
        <dbReference type="EMBL" id="KAJ8981036.1"/>
    </source>
</evidence>
<dbReference type="Proteomes" id="UP001162164">
    <property type="component" value="Unassembled WGS sequence"/>
</dbReference>
<keyword evidence="2" id="KW-1185">Reference proteome</keyword>
<proteinExistence type="predicted"/>
<gene>
    <name evidence="1" type="ORF">NQ317_018008</name>
</gene>
<dbReference type="EMBL" id="JAPWTJ010000208">
    <property type="protein sequence ID" value="KAJ8981036.1"/>
    <property type="molecule type" value="Genomic_DNA"/>
</dbReference>
<comment type="caution">
    <text evidence="1">The sequence shown here is derived from an EMBL/GenBank/DDBJ whole genome shotgun (WGS) entry which is preliminary data.</text>
</comment>